<dbReference type="InterPro" id="IPR006575">
    <property type="entry name" value="RWD_dom"/>
</dbReference>
<evidence type="ECO:0000256" key="14">
    <source>
        <dbReference type="PROSITE-ProRule" id="PRU00175"/>
    </source>
</evidence>
<evidence type="ECO:0000256" key="15">
    <source>
        <dbReference type="SAM" id="MobiDB-lite"/>
    </source>
</evidence>
<evidence type="ECO:0000256" key="11">
    <source>
        <dbReference type="ARBA" id="ARBA00022786"/>
    </source>
</evidence>
<evidence type="ECO:0000256" key="13">
    <source>
        <dbReference type="ARBA" id="ARBA00044508"/>
    </source>
</evidence>
<dbReference type="Gene3D" id="3.10.110.10">
    <property type="entry name" value="Ubiquitin Conjugating Enzyme"/>
    <property type="match status" value="1"/>
</dbReference>
<dbReference type="FunFam" id="3.30.40.10:FF:000358">
    <property type="entry name" value="RBR-type E3 ubiquitin transferase"/>
    <property type="match status" value="1"/>
</dbReference>
<name>A0AAP0NVJ5_9MAGN</name>
<comment type="similarity">
    <text evidence="5">Belongs to the RBR family. Ariadne subfamily.</text>
</comment>
<keyword evidence="9" id="KW-0677">Repeat</keyword>
<comment type="pathway">
    <text evidence="4">Protein modification; protein ubiquitination.</text>
</comment>
<feature type="domain" description="RING-type" evidence="18">
    <location>
        <begin position="293"/>
        <end position="495"/>
    </location>
</feature>
<reference evidence="19 20" key="1">
    <citation type="submission" date="2024-01" db="EMBL/GenBank/DDBJ databases">
        <title>Genome assemblies of Stephania.</title>
        <authorList>
            <person name="Yang L."/>
        </authorList>
    </citation>
    <scope>NUCLEOTIDE SEQUENCE [LARGE SCALE GENOMIC DNA]</scope>
    <source>
        <strain evidence="19">YNDBR</strain>
        <tissue evidence="19">Leaf</tissue>
    </source>
</reference>
<dbReference type="PROSITE" id="PS00518">
    <property type="entry name" value="ZF_RING_1"/>
    <property type="match status" value="1"/>
</dbReference>
<evidence type="ECO:0000256" key="7">
    <source>
        <dbReference type="ARBA" id="ARBA00022679"/>
    </source>
</evidence>
<comment type="caution">
    <text evidence="19">The sequence shown here is derived from an EMBL/GenBank/DDBJ whole genome shotgun (WGS) entry which is preliminary data.</text>
</comment>
<dbReference type="Gene3D" id="3.30.40.10">
    <property type="entry name" value="Zinc/RING finger domain, C3HC4 (zinc finger)"/>
    <property type="match status" value="1"/>
</dbReference>
<dbReference type="GO" id="GO:0008270">
    <property type="term" value="F:zinc ion binding"/>
    <property type="evidence" value="ECO:0007669"/>
    <property type="project" value="UniProtKB-KW"/>
</dbReference>
<dbReference type="CDD" id="cd23134">
    <property type="entry name" value="RING-HC_ITT1-like"/>
    <property type="match status" value="1"/>
</dbReference>
<organism evidence="19 20">
    <name type="scientific">Stephania yunnanensis</name>
    <dbReference type="NCBI Taxonomy" id="152371"/>
    <lineage>
        <taxon>Eukaryota</taxon>
        <taxon>Viridiplantae</taxon>
        <taxon>Streptophyta</taxon>
        <taxon>Embryophyta</taxon>
        <taxon>Tracheophyta</taxon>
        <taxon>Spermatophyta</taxon>
        <taxon>Magnoliopsida</taxon>
        <taxon>Ranunculales</taxon>
        <taxon>Menispermaceae</taxon>
        <taxon>Menispermoideae</taxon>
        <taxon>Cissampelideae</taxon>
        <taxon>Stephania</taxon>
    </lineage>
</organism>
<dbReference type="InterPro" id="IPR031127">
    <property type="entry name" value="E3_UB_ligase_RBR"/>
</dbReference>
<dbReference type="CDD" id="cd20354">
    <property type="entry name" value="Rcat_RBR_RNF14"/>
    <property type="match status" value="1"/>
</dbReference>
<feature type="compositionally biased region" description="Basic and acidic residues" evidence="15">
    <location>
        <begin position="27"/>
        <end position="39"/>
    </location>
</feature>
<dbReference type="PROSITE" id="PS50908">
    <property type="entry name" value="RWD"/>
    <property type="match status" value="1"/>
</dbReference>
<dbReference type="EMBL" id="JBBNAF010000008">
    <property type="protein sequence ID" value="KAK9120533.1"/>
    <property type="molecule type" value="Genomic_DNA"/>
</dbReference>
<dbReference type="FunFam" id="1.20.120.1750:FF:000029">
    <property type="entry name" value="RBR-type E3 ubiquitin transferase"/>
    <property type="match status" value="1"/>
</dbReference>
<evidence type="ECO:0000256" key="10">
    <source>
        <dbReference type="ARBA" id="ARBA00022771"/>
    </source>
</evidence>
<keyword evidence="20" id="KW-1185">Reference proteome</keyword>
<dbReference type="Gene3D" id="1.20.120.1750">
    <property type="match status" value="1"/>
</dbReference>
<sequence length="587" mass="66787">MPSNRRKTKNFGRNGVAHVGKTPQSHVNERGEEELKRNGDGSFSESIADSKEQLVEESVEVEGINDVAGRLEGLRIGYEEPDLSEEQIRINSQLQEDELLALEAIYGENVVFLNREEGLRTFQMHIHVQAPDEITVSTKLHNFNEVLKIKKTTSASEAETSSSGGFLYSFKVQHLPPIVLTCSLPKSYPSHNPPHFTIYVEWLDYLRISSLCSMLDSKWIEQPGQEVIYKWVEWLQNSSLPHLVIDNEIVLGPYDKLPCRDRRCISGSASPYVDISRLMNYNDEKSRDIFRRNLHECSICFTEYAGTEFVKLPCNHFFCCKCMETYSTMHVKDGTVNKLLCPSTKCGGAVPPDLLKLLLGDEEFERWESLLLQKTLDSMSDVGSPSCWGNMYDARIETSNIAGENLDHMLERQNSTRLGGEQRRKEKEMINEILSIKEIHRDSKQCPTCKMAISRTEGCNKIVCFNCGNYFCYRCGKAIDGYEHFQGSCELFPREAIEDWEQRINARQVVAQIRAELFVDHGNPCPNCGQMNAKFDEALSILVQKVASNTLQDDITSSNFRVSKKIASISCHAMLPGKFQEKTPLWR</sequence>
<evidence type="ECO:0000256" key="6">
    <source>
        <dbReference type="ARBA" id="ARBA00012251"/>
    </source>
</evidence>
<keyword evidence="7" id="KW-0808">Transferase</keyword>
<evidence type="ECO:0000259" key="17">
    <source>
        <dbReference type="PROSITE" id="PS50908"/>
    </source>
</evidence>
<evidence type="ECO:0000259" key="16">
    <source>
        <dbReference type="PROSITE" id="PS50089"/>
    </source>
</evidence>
<dbReference type="InterPro" id="IPR044066">
    <property type="entry name" value="TRIAD_supradom"/>
</dbReference>
<proteinExistence type="inferred from homology"/>
<evidence type="ECO:0000256" key="8">
    <source>
        <dbReference type="ARBA" id="ARBA00022723"/>
    </source>
</evidence>
<dbReference type="GO" id="GO:0061630">
    <property type="term" value="F:ubiquitin protein ligase activity"/>
    <property type="evidence" value="ECO:0007669"/>
    <property type="project" value="UniProtKB-EC"/>
</dbReference>
<dbReference type="InterPro" id="IPR001841">
    <property type="entry name" value="Znf_RING"/>
</dbReference>
<evidence type="ECO:0000256" key="3">
    <source>
        <dbReference type="ARBA" id="ARBA00003976"/>
    </source>
</evidence>
<evidence type="ECO:0000313" key="19">
    <source>
        <dbReference type="EMBL" id="KAK9120533.1"/>
    </source>
</evidence>
<evidence type="ECO:0000256" key="4">
    <source>
        <dbReference type="ARBA" id="ARBA00004906"/>
    </source>
</evidence>
<dbReference type="InterPro" id="IPR016135">
    <property type="entry name" value="UBQ-conjugating_enzyme/RWD"/>
</dbReference>
<dbReference type="PROSITE" id="PS50089">
    <property type="entry name" value="ZF_RING_2"/>
    <property type="match status" value="1"/>
</dbReference>
<evidence type="ECO:0000256" key="12">
    <source>
        <dbReference type="ARBA" id="ARBA00022833"/>
    </source>
</evidence>
<keyword evidence="10 14" id="KW-0863">Zinc-finger</keyword>
<dbReference type="Pfam" id="PF26200">
    <property type="entry name" value="Rcat_RNF216"/>
    <property type="match status" value="1"/>
</dbReference>
<dbReference type="Proteomes" id="UP001420932">
    <property type="component" value="Unassembled WGS sequence"/>
</dbReference>
<accession>A0AAP0NVJ5</accession>
<evidence type="ECO:0000256" key="5">
    <source>
        <dbReference type="ARBA" id="ARBA00005884"/>
    </source>
</evidence>
<dbReference type="SUPFAM" id="SSF57850">
    <property type="entry name" value="RING/U-box"/>
    <property type="match status" value="2"/>
</dbReference>
<dbReference type="GO" id="GO:0016567">
    <property type="term" value="P:protein ubiquitination"/>
    <property type="evidence" value="ECO:0007669"/>
    <property type="project" value="InterPro"/>
</dbReference>
<dbReference type="SUPFAM" id="SSF54495">
    <property type="entry name" value="UBC-like"/>
    <property type="match status" value="1"/>
</dbReference>
<feature type="domain" description="RING-type" evidence="16">
    <location>
        <begin position="297"/>
        <end position="345"/>
    </location>
</feature>
<feature type="region of interest" description="Disordered" evidence="15">
    <location>
        <begin position="1"/>
        <end position="51"/>
    </location>
</feature>
<dbReference type="CDD" id="cd23821">
    <property type="entry name" value="RWD_IMPACT"/>
    <property type="match status" value="1"/>
</dbReference>
<comment type="cofactor">
    <cofactor evidence="2">
        <name>Zn(2+)</name>
        <dbReference type="ChEBI" id="CHEBI:29105"/>
    </cofactor>
</comment>
<dbReference type="PANTHER" id="PTHR11685">
    <property type="entry name" value="RBR FAMILY RING FINGER AND IBR DOMAIN-CONTAINING"/>
    <property type="match status" value="1"/>
</dbReference>
<dbReference type="InterPro" id="IPR002867">
    <property type="entry name" value="IBR_dom"/>
</dbReference>
<dbReference type="InterPro" id="IPR017907">
    <property type="entry name" value="Znf_RING_CS"/>
</dbReference>
<dbReference type="EC" id="2.3.2.31" evidence="6"/>
<evidence type="ECO:0000256" key="2">
    <source>
        <dbReference type="ARBA" id="ARBA00001947"/>
    </source>
</evidence>
<dbReference type="Pfam" id="PF05773">
    <property type="entry name" value="RWD"/>
    <property type="match status" value="1"/>
</dbReference>
<dbReference type="SMART" id="SM00591">
    <property type="entry name" value="RWD"/>
    <property type="match status" value="1"/>
</dbReference>
<feature type="compositionally biased region" description="Basic residues" evidence="15">
    <location>
        <begin position="1"/>
        <end position="10"/>
    </location>
</feature>
<gene>
    <name evidence="19" type="ORF">Syun_018150</name>
</gene>
<dbReference type="AlphaFoldDB" id="A0AAP0NVJ5"/>
<keyword evidence="12" id="KW-0862">Zinc</keyword>
<dbReference type="PROSITE" id="PS51873">
    <property type="entry name" value="TRIAD"/>
    <property type="match status" value="1"/>
</dbReference>
<evidence type="ECO:0000259" key="18">
    <source>
        <dbReference type="PROSITE" id="PS51873"/>
    </source>
</evidence>
<dbReference type="InterPro" id="IPR013083">
    <property type="entry name" value="Znf_RING/FYVE/PHD"/>
</dbReference>
<dbReference type="InterPro" id="IPR047548">
    <property type="entry name" value="Rcat_RBR_RNF14"/>
</dbReference>
<protein>
    <recommendedName>
        <fullName evidence="6">RBR-type E3 ubiquitin transferase</fullName>
        <ecNumber evidence="6">2.3.2.31</ecNumber>
    </recommendedName>
</protein>
<evidence type="ECO:0000256" key="9">
    <source>
        <dbReference type="ARBA" id="ARBA00022737"/>
    </source>
</evidence>
<comment type="similarity">
    <text evidence="13">Belongs to the RBR family. RNF14 subfamily.</text>
</comment>
<comment type="function">
    <text evidence="3">Might act as an E3 ubiquitin-protein ligase, or as part of E3 complex, which accepts ubiquitin from specific E2 ubiquitin-conjugating enzymes and then transfers it to substrates.</text>
</comment>
<evidence type="ECO:0000256" key="1">
    <source>
        <dbReference type="ARBA" id="ARBA00001798"/>
    </source>
</evidence>
<evidence type="ECO:0000313" key="20">
    <source>
        <dbReference type="Proteomes" id="UP001420932"/>
    </source>
</evidence>
<keyword evidence="11" id="KW-0833">Ubl conjugation pathway</keyword>
<feature type="domain" description="RWD" evidence="17">
    <location>
        <begin position="97"/>
        <end position="242"/>
    </location>
</feature>
<dbReference type="SMART" id="SM00184">
    <property type="entry name" value="RING"/>
    <property type="match status" value="2"/>
</dbReference>
<dbReference type="SMART" id="SM00647">
    <property type="entry name" value="IBR"/>
    <property type="match status" value="1"/>
</dbReference>
<comment type="catalytic activity">
    <reaction evidence="1">
        <text>[E2 ubiquitin-conjugating enzyme]-S-ubiquitinyl-L-cysteine + [acceptor protein]-L-lysine = [E2 ubiquitin-conjugating enzyme]-L-cysteine + [acceptor protein]-N(6)-ubiquitinyl-L-lysine.</text>
        <dbReference type="EC" id="2.3.2.31"/>
    </reaction>
</comment>
<keyword evidence="8" id="KW-0479">Metal-binding</keyword>